<evidence type="ECO:0000256" key="1">
    <source>
        <dbReference type="SAM" id="MobiDB-lite"/>
    </source>
</evidence>
<evidence type="ECO:0000313" key="4">
    <source>
        <dbReference type="Proteomes" id="UP001152747"/>
    </source>
</evidence>
<protein>
    <recommendedName>
        <fullName evidence="5">CUB domain-containing protein</fullName>
    </recommendedName>
</protein>
<reference evidence="3" key="1">
    <citation type="submission" date="2022-11" db="EMBL/GenBank/DDBJ databases">
        <authorList>
            <person name="Kikuchi T."/>
        </authorList>
    </citation>
    <scope>NUCLEOTIDE SEQUENCE</scope>
    <source>
        <strain evidence="3">PS1010</strain>
    </source>
</reference>
<dbReference type="Proteomes" id="UP001152747">
    <property type="component" value="Unassembled WGS sequence"/>
</dbReference>
<keyword evidence="2" id="KW-0732">Signal</keyword>
<sequence>MISLFFLFSQIDPTFAESVKRSVNNEPYGVQPPSYPFEPHPVILPSQIILSKRPVICNNNTDYECVCTQPFISKHSPTPNVTQPDCGTFIKNNDLSVVDMRLRHFNHEFLTNSGVSFEVYLKARIANIVSQYCQFNLADCENTQVKLSKNNVVILRLDHLKGDATRILFAVRSKDYTGGVVDDQEVVDPTKVKLILGTSAPSLSRSLGGVKLDSIRLAKMKRNEDFVQLSYASPQQRLENGKDNSKLITGLIIVCGFFLTTYCIACIQCLRYFYKKRQNEQQAKHAESGLAATAECRNYGTCENKRKPSRNGHVHVEERIPLTYEAIDENANQEPQPLTQRQMRNWFACDSSQLPREPTIDQSLYQEPEHKQEKEESPILTKREPVAAPTHQSSDIMFPPSKDFSDYVEDRFNKSRTSSSSPDQIVPKSPQEDPWDEMGPLKNGPPVVLLQSETPDIPMVAQAILEESEFIPKKSRLSSDSPTFARPRSRRGSRIDEEEGTLDIPDLKPLNSEDPLEDPLEVPVPPELINKLVDDEDRWSSSEEGDVDVYYKMSDEEDVTREDLDWKKSKTKSQLEQEATKQGAPLPGGTSFDKKQKSETPPSSPIQTKNIIDTDSEDEDIMEEHNKQDTNEPDDAFLYERLREELSPHPPIVVDLDTMDLDLEPMKAMPPPPPQHNGPTFLPDSPPESGSDNNYLQNSHNSSDDEDSLR</sequence>
<gene>
    <name evidence="3" type="ORF">CAMP_LOCUS8119</name>
</gene>
<keyword evidence="4" id="KW-1185">Reference proteome</keyword>
<accession>A0A9P1ILL5</accession>
<dbReference type="OrthoDB" id="5831564at2759"/>
<feature type="region of interest" description="Disordered" evidence="1">
    <location>
        <begin position="363"/>
        <end position="454"/>
    </location>
</feature>
<feature type="compositionally biased region" description="Basic and acidic residues" evidence="1">
    <location>
        <begin position="561"/>
        <end position="579"/>
    </location>
</feature>
<feature type="compositionally biased region" description="Basic and acidic residues" evidence="1">
    <location>
        <begin position="367"/>
        <end position="385"/>
    </location>
</feature>
<feature type="compositionally biased region" description="Polar residues" evidence="1">
    <location>
        <begin position="688"/>
        <end position="701"/>
    </location>
</feature>
<name>A0A9P1ILL5_9PELO</name>
<feature type="compositionally biased region" description="Polar residues" evidence="1">
    <location>
        <begin position="599"/>
        <end position="613"/>
    </location>
</feature>
<dbReference type="AlphaFoldDB" id="A0A9P1ILL5"/>
<comment type="caution">
    <text evidence="3">The sequence shown here is derived from an EMBL/GenBank/DDBJ whole genome shotgun (WGS) entry which is preliminary data.</text>
</comment>
<evidence type="ECO:0000313" key="3">
    <source>
        <dbReference type="EMBL" id="CAI5445482.1"/>
    </source>
</evidence>
<feature type="compositionally biased region" description="Basic and acidic residues" evidence="1">
    <location>
        <begin position="403"/>
        <end position="413"/>
    </location>
</feature>
<proteinExistence type="predicted"/>
<feature type="region of interest" description="Disordered" evidence="1">
    <location>
        <begin position="469"/>
        <end position="710"/>
    </location>
</feature>
<dbReference type="EMBL" id="CANHGI010000003">
    <property type="protein sequence ID" value="CAI5445482.1"/>
    <property type="molecule type" value="Genomic_DNA"/>
</dbReference>
<feature type="chain" id="PRO_5040460307" description="CUB domain-containing protein" evidence="2">
    <location>
        <begin position="17"/>
        <end position="710"/>
    </location>
</feature>
<organism evidence="3 4">
    <name type="scientific">Caenorhabditis angaria</name>
    <dbReference type="NCBI Taxonomy" id="860376"/>
    <lineage>
        <taxon>Eukaryota</taxon>
        <taxon>Metazoa</taxon>
        <taxon>Ecdysozoa</taxon>
        <taxon>Nematoda</taxon>
        <taxon>Chromadorea</taxon>
        <taxon>Rhabditida</taxon>
        <taxon>Rhabditina</taxon>
        <taxon>Rhabditomorpha</taxon>
        <taxon>Rhabditoidea</taxon>
        <taxon>Rhabditidae</taxon>
        <taxon>Peloderinae</taxon>
        <taxon>Caenorhabditis</taxon>
    </lineage>
</organism>
<evidence type="ECO:0000256" key="2">
    <source>
        <dbReference type="SAM" id="SignalP"/>
    </source>
</evidence>
<feature type="compositionally biased region" description="Basic and acidic residues" evidence="1">
    <location>
        <begin position="638"/>
        <end position="647"/>
    </location>
</feature>
<evidence type="ECO:0008006" key="5">
    <source>
        <dbReference type="Google" id="ProtNLM"/>
    </source>
</evidence>
<feature type="signal peptide" evidence="2">
    <location>
        <begin position="1"/>
        <end position="16"/>
    </location>
</feature>